<feature type="compositionally biased region" description="Polar residues" evidence="1">
    <location>
        <begin position="378"/>
        <end position="392"/>
    </location>
</feature>
<comment type="caution">
    <text evidence="2">The sequence shown here is derived from an EMBL/GenBank/DDBJ whole genome shotgun (WGS) entry which is preliminary data.</text>
</comment>
<feature type="compositionally biased region" description="Polar residues" evidence="1">
    <location>
        <begin position="470"/>
        <end position="503"/>
    </location>
</feature>
<feature type="compositionally biased region" description="Polar residues" evidence="1">
    <location>
        <begin position="156"/>
        <end position="166"/>
    </location>
</feature>
<feature type="region of interest" description="Disordered" evidence="1">
    <location>
        <begin position="440"/>
        <end position="525"/>
    </location>
</feature>
<feature type="region of interest" description="Disordered" evidence="1">
    <location>
        <begin position="140"/>
        <end position="166"/>
    </location>
</feature>
<gene>
    <name evidence="2" type="ORF">V5O48_002521</name>
</gene>
<name>A0ABR3FW59_9AGAR</name>
<accession>A0ABR3FW59</accession>
<feature type="region of interest" description="Disordered" evidence="1">
    <location>
        <begin position="1"/>
        <end position="86"/>
    </location>
</feature>
<feature type="compositionally biased region" description="Polar residues" evidence="1">
    <location>
        <begin position="440"/>
        <end position="449"/>
    </location>
</feature>
<dbReference type="EMBL" id="JBAHYK010000058">
    <property type="protein sequence ID" value="KAL0579479.1"/>
    <property type="molecule type" value="Genomic_DNA"/>
</dbReference>
<proteinExistence type="predicted"/>
<feature type="compositionally biased region" description="Polar residues" evidence="1">
    <location>
        <begin position="214"/>
        <end position="242"/>
    </location>
</feature>
<keyword evidence="3" id="KW-1185">Reference proteome</keyword>
<feature type="compositionally biased region" description="Low complexity" evidence="1">
    <location>
        <begin position="400"/>
        <end position="417"/>
    </location>
</feature>
<dbReference type="Proteomes" id="UP001465976">
    <property type="component" value="Unassembled WGS sequence"/>
</dbReference>
<feature type="compositionally biased region" description="Basic and acidic residues" evidence="1">
    <location>
        <begin position="451"/>
        <end position="469"/>
    </location>
</feature>
<feature type="region of interest" description="Disordered" evidence="1">
    <location>
        <begin position="362"/>
        <end position="417"/>
    </location>
</feature>
<evidence type="ECO:0000313" key="2">
    <source>
        <dbReference type="EMBL" id="KAL0579479.1"/>
    </source>
</evidence>
<feature type="compositionally biased region" description="Polar residues" evidence="1">
    <location>
        <begin position="513"/>
        <end position="522"/>
    </location>
</feature>
<feature type="compositionally biased region" description="Low complexity" evidence="1">
    <location>
        <begin position="44"/>
        <end position="56"/>
    </location>
</feature>
<protein>
    <submittedName>
        <fullName evidence="2">Uncharacterized protein</fullName>
    </submittedName>
</protein>
<reference evidence="2 3" key="1">
    <citation type="submission" date="2024-02" db="EMBL/GenBank/DDBJ databases">
        <title>A draft genome for the cacao thread blight pathogen Marasmius crinis-equi.</title>
        <authorList>
            <person name="Cohen S.P."/>
            <person name="Baruah I.K."/>
            <person name="Amoako-Attah I."/>
            <person name="Bukari Y."/>
            <person name="Meinhardt L.W."/>
            <person name="Bailey B.A."/>
        </authorList>
    </citation>
    <scope>NUCLEOTIDE SEQUENCE [LARGE SCALE GENOMIC DNA]</scope>
    <source>
        <strain evidence="2 3">GH-76</strain>
    </source>
</reference>
<evidence type="ECO:0000313" key="3">
    <source>
        <dbReference type="Proteomes" id="UP001465976"/>
    </source>
</evidence>
<organism evidence="2 3">
    <name type="scientific">Marasmius crinis-equi</name>
    <dbReference type="NCBI Taxonomy" id="585013"/>
    <lineage>
        <taxon>Eukaryota</taxon>
        <taxon>Fungi</taxon>
        <taxon>Dikarya</taxon>
        <taxon>Basidiomycota</taxon>
        <taxon>Agaricomycotina</taxon>
        <taxon>Agaricomycetes</taxon>
        <taxon>Agaricomycetidae</taxon>
        <taxon>Agaricales</taxon>
        <taxon>Marasmiineae</taxon>
        <taxon>Marasmiaceae</taxon>
        <taxon>Marasmius</taxon>
    </lineage>
</organism>
<sequence length="720" mass="78054">MPPKRKPEEDVQSTQPTRRSSRIQEHEHHKIVSKQLIATRLGGSLSSLTSISESSSPPRPNSSVHENNNPQSYPGSPIAPALDCQLPASSPVPAAMTAAFHEQNGQVEDAIEAARQLESKTTDNSQSSMQIMTPTYHLTASATGSSAQDPEDIESVHQTSPRQSPTQVLALRSPNLNHIRQVGPPLVPTGALLELAAYESSDDDSSLPPHSVGPGTNNALEVPFASSQVSKNIPSGLSTPEPSNGLPDPPRTPEVPNLPLHDSNHNPDVPSSGPDDQVSANLPHQPATPEAHNSPYPASDSTPGGLFAPKLCDIPRNISHGISDAPSPHFDRDSHANITTREYAAHEPLEVDYTSMYDFPGQPFHPNRFSPEPLPRPTLSQASTTSLQNHSSDGYLADHSSSQKTSGSSASEGNASASDVCNTYQGLAHSADSFGFASSQTFSPSSTFHPASEHRSNDGSDGVRDEEQGRSNTNIFSETTVVEQPAPVQSQGSDAAQTPQHVVQSPREGLLADNTQPSQPASTDEAIGLDTLTVYLSQATKISAARKQFQEDHPRLAPNPNEERMFRAVLQYLDVYFLPRQQVVQSLADTASSSTRRGAKHRHPFDTVVEWALLASDLDELRKSRSRSNEEREPWPVVGVDGLLDNDDTVTDHDELPRKVMSLFLFRQDSWVTAAAEAGKKIKSAMFIYPDIWAKVQRRRNPLMGINGIDSFLKEMKMPV</sequence>
<feature type="compositionally biased region" description="Polar residues" evidence="1">
    <location>
        <begin position="64"/>
        <end position="74"/>
    </location>
</feature>
<evidence type="ECO:0000256" key="1">
    <source>
        <dbReference type="SAM" id="MobiDB-lite"/>
    </source>
</evidence>
<feature type="region of interest" description="Disordered" evidence="1">
    <location>
        <begin position="199"/>
        <end position="310"/>
    </location>
</feature>